<dbReference type="EMBL" id="BLLF01000036">
    <property type="protein sequence ID" value="GFH06382.1"/>
    <property type="molecule type" value="Genomic_DNA"/>
</dbReference>
<evidence type="ECO:0000313" key="2">
    <source>
        <dbReference type="Proteomes" id="UP000485058"/>
    </source>
</evidence>
<feature type="non-terminal residue" evidence="1">
    <location>
        <position position="1"/>
    </location>
</feature>
<gene>
    <name evidence="1" type="ORF">HaLaN_01003</name>
</gene>
<protein>
    <submittedName>
        <fullName evidence="1">PAS domain-containing protein</fullName>
    </submittedName>
</protein>
<dbReference type="AlphaFoldDB" id="A0A699YTJ8"/>
<dbReference type="Proteomes" id="UP000485058">
    <property type="component" value="Unassembled WGS sequence"/>
</dbReference>
<keyword evidence="2" id="KW-1185">Reference proteome</keyword>
<evidence type="ECO:0000313" key="1">
    <source>
        <dbReference type="EMBL" id="GFH06382.1"/>
    </source>
</evidence>
<proteinExistence type="predicted"/>
<organism evidence="1 2">
    <name type="scientific">Haematococcus lacustris</name>
    <name type="common">Green alga</name>
    <name type="synonym">Haematococcus pluvialis</name>
    <dbReference type="NCBI Taxonomy" id="44745"/>
    <lineage>
        <taxon>Eukaryota</taxon>
        <taxon>Viridiplantae</taxon>
        <taxon>Chlorophyta</taxon>
        <taxon>core chlorophytes</taxon>
        <taxon>Chlorophyceae</taxon>
        <taxon>CS clade</taxon>
        <taxon>Chlamydomonadales</taxon>
        <taxon>Haematococcaceae</taxon>
        <taxon>Haematococcus</taxon>
    </lineage>
</organism>
<name>A0A699YTJ8_HAELA</name>
<reference evidence="1 2" key="1">
    <citation type="submission" date="2020-02" db="EMBL/GenBank/DDBJ databases">
        <title>Draft genome sequence of Haematococcus lacustris strain NIES-144.</title>
        <authorList>
            <person name="Morimoto D."/>
            <person name="Nakagawa S."/>
            <person name="Yoshida T."/>
            <person name="Sawayama S."/>
        </authorList>
    </citation>
    <scope>NUCLEOTIDE SEQUENCE [LARGE SCALE GENOMIC DNA]</scope>
    <source>
        <strain evidence="1 2">NIES-144</strain>
    </source>
</reference>
<comment type="caution">
    <text evidence="1">The sequence shown here is derived from an EMBL/GenBank/DDBJ whole genome shotgun (WGS) entry which is preliminary data.</text>
</comment>
<feature type="non-terminal residue" evidence="1">
    <location>
        <position position="95"/>
    </location>
</feature>
<sequence>RVSGNSGPAADDVFEQRNSLTVGLYGLLYTISKEKRTTPFFFVALKLSMDFLQLFLLIINPQVRNPEWACPALLLLRPGMVERKTIGTLTAHRWA</sequence>
<accession>A0A699YTJ8</accession>